<organism evidence="8 9">
    <name type="scientific">Ostreobium quekettii</name>
    <dbReference type="NCBI Taxonomy" id="121088"/>
    <lineage>
        <taxon>Eukaryota</taxon>
        <taxon>Viridiplantae</taxon>
        <taxon>Chlorophyta</taxon>
        <taxon>core chlorophytes</taxon>
        <taxon>Ulvophyceae</taxon>
        <taxon>TCBD clade</taxon>
        <taxon>Bryopsidales</taxon>
        <taxon>Ostreobineae</taxon>
        <taxon>Ostreobiaceae</taxon>
        <taxon>Ostreobium</taxon>
    </lineage>
</organism>
<dbReference type="GO" id="GO:0016787">
    <property type="term" value="F:hydrolase activity"/>
    <property type="evidence" value="ECO:0007669"/>
    <property type="project" value="UniProtKB-UniRule"/>
</dbReference>
<dbReference type="Proteomes" id="UP000708148">
    <property type="component" value="Unassembled WGS sequence"/>
</dbReference>
<comment type="domain">
    <text evidence="6">The nitrogen atoms of the two glycine residues in the GGXR motif define the oxyanion hole, and stabilize the oxyanion that forms during the nucleophilic attack by the catalytic serine during substrate cleavage.</text>
</comment>
<name>A0A8S1IZ16_9CHLO</name>
<feature type="short sequence motif" description="DGA/G" evidence="5">
    <location>
        <begin position="280"/>
        <end position="282"/>
    </location>
</feature>
<dbReference type="GO" id="GO:0016042">
    <property type="term" value="P:lipid catabolic process"/>
    <property type="evidence" value="ECO:0007669"/>
    <property type="project" value="UniProtKB-UniRule"/>
</dbReference>
<dbReference type="Pfam" id="PF01734">
    <property type="entry name" value="Patatin"/>
    <property type="match status" value="1"/>
</dbReference>
<dbReference type="AlphaFoldDB" id="A0A8S1IZ16"/>
<dbReference type="PANTHER" id="PTHR32241:SF3">
    <property type="entry name" value="PATATIN-LIKE PROTEIN 6"/>
    <property type="match status" value="1"/>
</dbReference>
<gene>
    <name evidence="8" type="ORF">OSTQU699_LOCUS5390</name>
</gene>
<evidence type="ECO:0000256" key="4">
    <source>
        <dbReference type="ARBA" id="ARBA00023098"/>
    </source>
</evidence>
<evidence type="ECO:0000256" key="3">
    <source>
        <dbReference type="ARBA" id="ARBA00022963"/>
    </source>
</evidence>
<feature type="domain" description="PNPLA" evidence="7">
    <location>
        <begin position="28"/>
        <end position="293"/>
    </location>
</feature>
<evidence type="ECO:0000313" key="8">
    <source>
        <dbReference type="EMBL" id="CAD7700031.1"/>
    </source>
</evidence>
<dbReference type="Gene3D" id="3.40.1090.10">
    <property type="entry name" value="Cytosolic phospholipase A2 catalytic domain"/>
    <property type="match status" value="1"/>
</dbReference>
<accession>A0A8S1IZ16</accession>
<comment type="caution">
    <text evidence="8">The sequence shown here is derived from an EMBL/GenBank/DDBJ whole genome shotgun (WGS) entry which is preliminary data.</text>
</comment>
<dbReference type="EC" id="3.1.1.-" evidence="6"/>
<dbReference type="InterPro" id="IPR002641">
    <property type="entry name" value="PNPLA_dom"/>
</dbReference>
<dbReference type="SUPFAM" id="SSF52151">
    <property type="entry name" value="FabD/lysophospholipase-like"/>
    <property type="match status" value="1"/>
</dbReference>
<evidence type="ECO:0000313" key="9">
    <source>
        <dbReference type="Proteomes" id="UP000708148"/>
    </source>
</evidence>
<evidence type="ECO:0000259" key="7">
    <source>
        <dbReference type="PROSITE" id="PS51635"/>
    </source>
</evidence>
<dbReference type="PROSITE" id="PS51635">
    <property type="entry name" value="PNPLA"/>
    <property type="match status" value="1"/>
</dbReference>
<protein>
    <recommendedName>
        <fullName evidence="6">Patatin</fullName>
        <ecNumber evidence="6">3.1.1.-</ecNumber>
    </recommendedName>
</protein>
<keyword evidence="2 5" id="KW-0378">Hydrolase</keyword>
<keyword evidence="4 5" id="KW-0443">Lipid metabolism</keyword>
<proteinExistence type="inferred from homology"/>
<evidence type="ECO:0000256" key="5">
    <source>
        <dbReference type="PROSITE-ProRule" id="PRU01161"/>
    </source>
</evidence>
<feature type="short sequence motif" description="GXGXXG" evidence="5">
    <location>
        <begin position="32"/>
        <end position="37"/>
    </location>
</feature>
<evidence type="ECO:0000256" key="1">
    <source>
        <dbReference type="ARBA" id="ARBA00010240"/>
    </source>
</evidence>
<evidence type="ECO:0000256" key="6">
    <source>
        <dbReference type="RuleBase" id="RU361262"/>
    </source>
</evidence>
<dbReference type="InterPro" id="IPR016035">
    <property type="entry name" value="Acyl_Trfase/lysoPLipase"/>
</dbReference>
<dbReference type="OrthoDB" id="1658288at2759"/>
<feature type="short sequence motif" description="GXSXG" evidence="5">
    <location>
        <begin position="78"/>
        <end position="82"/>
    </location>
</feature>
<comment type="similarity">
    <text evidence="1 6">Belongs to the patatin family.</text>
</comment>
<feature type="non-terminal residue" evidence="8">
    <location>
        <position position="1"/>
    </location>
</feature>
<feature type="active site" description="Proton acceptor" evidence="5">
    <location>
        <position position="280"/>
    </location>
</feature>
<keyword evidence="3 5" id="KW-0442">Lipid degradation</keyword>
<evidence type="ECO:0000256" key="2">
    <source>
        <dbReference type="ARBA" id="ARBA00022801"/>
    </source>
</evidence>
<reference evidence="8" key="1">
    <citation type="submission" date="2020-12" db="EMBL/GenBank/DDBJ databases">
        <authorList>
            <person name="Iha C."/>
        </authorList>
    </citation>
    <scope>NUCLEOTIDE SEQUENCE</scope>
</reference>
<feature type="active site" description="Nucleophile" evidence="5">
    <location>
        <position position="80"/>
    </location>
</feature>
<sequence>MASQANGETGAPVLVKARPAAPKFKAVLTLDGGGTRGVISVMVLHKLEELIKANIRDRGLAEGDFEIDLADYFDMVAGTSIGSITALYLASRGAASGEVLRSPEFLEVTGGTPARQGSVAAVEALFRAQAKVIFPKLMFANSRLVGLARAKAGPQFASDGLAQVLQGAFGDMRLSQCATGVVVPTFELNTSRPVDFWVVCEGGDPRETGRTEVKTRSVVPEGEQLMPHSDPAGVHWDPDRSYLPGDYKLREVAAASAAFPGMFAASSITHPDGSSRIYADGGLIASNPTISALTFLRVKEDVPLEETAVLSIGTGVVLPDRLKVKDSGIFDWIFTGGLVSLLLDQKSEYVQSVVDGMFYKVLHSEIGQYTRIQIAVDQENEFGIDTEALSSVTNPEMLDELMEIGRRLANSSEK</sequence>
<keyword evidence="9" id="KW-1185">Reference proteome</keyword>
<comment type="function">
    <text evidence="6">Lipolytic acyl hydrolase (LAH).</text>
</comment>
<dbReference type="EMBL" id="CAJHUC010001159">
    <property type="protein sequence ID" value="CAD7700031.1"/>
    <property type="molecule type" value="Genomic_DNA"/>
</dbReference>
<dbReference type="PANTHER" id="PTHR32241">
    <property type="entry name" value="PATATIN-LIKE PROTEIN 6"/>
    <property type="match status" value="1"/>
</dbReference>